<keyword evidence="2" id="KW-1185">Reference proteome</keyword>
<name>A0A9W8VET3_9HYPO</name>
<accession>A0A9W8VET3</accession>
<comment type="caution">
    <text evidence="1">The sequence shown here is derived from an EMBL/GenBank/DDBJ whole genome shotgun (WGS) entry which is preliminary data.</text>
</comment>
<organism evidence="1 2">
    <name type="scientific">Fusarium torreyae</name>
    <dbReference type="NCBI Taxonomy" id="1237075"/>
    <lineage>
        <taxon>Eukaryota</taxon>
        <taxon>Fungi</taxon>
        <taxon>Dikarya</taxon>
        <taxon>Ascomycota</taxon>
        <taxon>Pezizomycotina</taxon>
        <taxon>Sordariomycetes</taxon>
        <taxon>Hypocreomycetidae</taxon>
        <taxon>Hypocreales</taxon>
        <taxon>Nectriaceae</taxon>
        <taxon>Fusarium</taxon>
    </lineage>
</organism>
<evidence type="ECO:0000313" key="2">
    <source>
        <dbReference type="Proteomes" id="UP001152049"/>
    </source>
</evidence>
<protein>
    <submittedName>
        <fullName evidence="1">Uncharacterized protein</fullName>
    </submittedName>
</protein>
<sequence length="68" mass="7675">MTAIWLIYVCKHLNDANDQLVSHGEALVYLVYDAAKTGQLNDIGPMLLQLLSVAMVRESFLNPRIHLH</sequence>
<proteinExistence type="predicted"/>
<dbReference type="EMBL" id="JAOQAZ010000018">
    <property type="protein sequence ID" value="KAJ4256711.1"/>
    <property type="molecule type" value="Genomic_DNA"/>
</dbReference>
<dbReference type="AlphaFoldDB" id="A0A9W8VET3"/>
<dbReference type="Proteomes" id="UP001152049">
    <property type="component" value="Unassembled WGS sequence"/>
</dbReference>
<gene>
    <name evidence="1" type="ORF">NW762_008807</name>
</gene>
<reference evidence="1" key="1">
    <citation type="submission" date="2022-09" db="EMBL/GenBank/DDBJ databases">
        <title>Fusarium specimens isolated from Avocado Roots.</title>
        <authorList>
            <person name="Stajich J."/>
            <person name="Roper C."/>
            <person name="Heimlech-Rivalta G."/>
        </authorList>
    </citation>
    <scope>NUCLEOTIDE SEQUENCE</scope>
    <source>
        <strain evidence="1">CF00136</strain>
    </source>
</reference>
<evidence type="ECO:0000313" key="1">
    <source>
        <dbReference type="EMBL" id="KAJ4256711.1"/>
    </source>
</evidence>